<evidence type="ECO:0000313" key="2">
    <source>
        <dbReference type="EMBL" id="NJC21289.1"/>
    </source>
</evidence>
<gene>
    <name evidence="2" type="ORF">BJ994_000365</name>
</gene>
<reference evidence="2 3" key="1">
    <citation type="submission" date="2020-03" db="EMBL/GenBank/DDBJ databases">
        <title>Sequencing the genomes of 1000 actinobacteria strains.</title>
        <authorList>
            <person name="Klenk H.-P."/>
        </authorList>
    </citation>
    <scope>NUCLEOTIDE SEQUENCE [LARGE SCALE GENOMIC DNA]</scope>
    <source>
        <strain evidence="2 3">DSM 16403</strain>
    </source>
</reference>
<dbReference type="RefSeq" id="WP_167990853.1">
    <property type="nucleotide sequence ID" value="NZ_JAATJL010000001.1"/>
</dbReference>
<feature type="compositionally biased region" description="Acidic residues" evidence="1">
    <location>
        <begin position="1"/>
        <end position="19"/>
    </location>
</feature>
<proteinExistence type="predicted"/>
<feature type="compositionally biased region" description="Basic and acidic residues" evidence="1">
    <location>
        <begin position="73"/>
        <end position="88"/>
    </location>
</feature>
<sequence length="140" mass="15346">MTENLPDEELNVVSEEPDAVNESIAPEALDPVQEGQPDSYPTAAETDPDHWDQDPLLQDEPGVQGEGLEESDQSLRDETEEERFRDGEEQVPPEEPTIGEAAADVDFGDAMTDQEVDASDDDANFGGSPLSQFEPEDLDR</sequence>
<dbReference type="Proteomes" id="UP000547458">
    <property type="component" value="Unassembled WGS sequence"/>
</dbReference>
<evidence type="ECO:0000313" key="3">
    <source>
        <dbReference type="Proteomes" id="UP000547458"/>
    </source>
</evidence>
<protein>
    <submittedName>
        <fullName evidence="2">Uncharacterized protein</fullName>
    </submittedName>
</protein>
<dbReference type="AlphaFoldDB" id="A0A846RJE5"/>
<evidence type="ECO:0000256" key="1">
    <source>
        <dbReference type="SAM" id="MobiDB-lite"/>
    </source>
</evidence>
<comment type="caution">
    <text evidence="2">The sequence shown here is derived from an EMBL/GenBank/DDBJ whole genome shotgun (WGS) entry which is preliminary data.</text>
</comment>
<dbReference type="EMBL" id="JAATJL010000001">
    <property type="protein sequence ID" value="NJC21289.1"/>
    <property type="molecule type" value="Genomic_DNA"/>
</dbReference>
<name>A0A846RJE5_9MICC</name>
<feature type="region of interest" description="Disordered" evidence="1">
    <location>
        <begin position="1"/>
        <end position="140"/>
    </location>
</feature>
<keyword evidence="3" id="KW-1185">Reference proteome</keyword>
<accession>A0A846RJE5</accession>
<feature type="compositionally biased region" description="Acidic residues" evidence="1">
    <location>
        <begin position="112"/>
        <end position="123"/>
    </location>
</feature>
<organism evidence="2 3">
    <name type="scientific">Arthrobacter pigmenti</name>
    <dbReference type="NCBI Taxonomy" id="271432"/>
    <lineage>
        <taxon>Bacteria</taxon>
        <taxon>Bacillati</taxon>
        <taxon>Actinomycetota</taxon>
        <taxon>Actinomycetes</taxon>
        <taxon>Micrococcales</taxon>
        <taxon>Micrococcaceae</taxon>
        <taxon>Arthrobacter</taxon>
    </lineage>
</organism>